<feature type="region of interest" description="Disordered" evidence="1">
    <location>
        <begin position="121"/>
        <end position="149"/>
    </location>
</feature>
<protein>
    <submittedName>
        <fullName evidence="2">Expressed protein</fullName>
    </submittedName>
</protein>
<dbReference type="AlphaFoldDB" id="F4PAU0"/>
<evidence type="ECO:0000256" key="1">
    <source>
        <dbReference type="SAM" id="MobiDB-lite"/>
    </source>
</evidence>
<dbReference type="HOGENOM" id="CLU_924344_0_0_1"/>
<feature type="region of interest" description="Disordered" evidence="1">
    <location>
        <begin position="65"/>
        <end position="105"/>
    </location>
</feature>
<feature type="region of interest" description="Disordered" evidence="1">
    <location>
        <begin position="1"/>
        <end position="38"/>
    </location>
</feature>
<dbReference type="EMBL" id="GL882891">
    <property type="protein sequence ID" value="EGF77741.1"/>
    <property type="molecule type" value="Genomic_DNA"/>
</dbReference>
<sequence>MRIKQQQQAIIDARKKNQPSTSRANGRGRQSGLTSIRSDVSSWASLSSSVDHLISPYGEFPNRELPLPRGFNEHPRTAHPLSTGTSRHFPPVASHTKPPANSSISVPSSLAIPSFNPATAPVTSTVSASHPSQYASQQQSTPLTNKPHLHSGPLSTLPLSISRSAFTSIFESVYDQHENQARLQATLKEQIRKSATLLQTLQTSGQMIEGLVRGHFREMQCKYGEKFGAALTDLNRRLAAVEEKVGLGSINGSDAFTAGGALKSARPYAGGSNGTSGDNEHALILSAILTRLDTLEKRTLD</sequence>
<evidence type="ECO:0000313" key="3">
    <source>
        <dbReference type="Proteomes" id="UP000007241"/>
    </source>
</evidence>
<accession>F4PAU0</accession>
<proteinExistence type="predicted"/>
<feature type="compositionally biased region" description="Polar residues" evidence="1">
    <location>
        <begin position="121"/>
        <end position="144"/>
    </location>
</feature>
<dbReference type="RefSeq" id="XP_006681705.1">
    <property type="nucleotide sequence ID" value="XM_006681642.1"/>
</dbReference>
<gene>
    <name evidence="2" type="ORF">BATDEDRAFT_30659</name>
</gene>
<reference evidence="2 3" key="1">
    <citation type="submission" date="2009-12" db="EMBL/GenBank/DDBJ databases">
        <title>The draft genome of Batrachochytrium dendrobatidis.</title>
        <authorList>
            <consortium name="US DOE Joint Genome Institute (JGI-PGF)"/>
            <person name="Kuo A."/>
            <person name="Salamov A."/>
            <person name="Schmutz J."/>
            <person name="Lucas S."/>
            <person name="Pitluck S."/>
            <person name="Rosenblum E."/>
            <person name="Stajich J."/>
            <person name="Eisen M."/>
            <person name="Grigoriev I.V."/>
        </authorList>
    </citation>
    <scope>NUCLEOTIDE SEQUENCE [LARGE SCALE GENOMIC DNA]</scope>
    <source>
        <strain evidence="3">JAM81 / FGSC 10211</strain>
    </source>
</reference>
<dbReference type="InParanoid" id="F4PAU0"/>
<name>F4PAU0_BATDJ</name>
<dbReference type="STRING" id="684364.F4PAU0"/>
<dbReference type="OrthoDB" id="2138242at2759"/>
<evidence type="ECO:0000313" key="2">
    <source>
        <dbReference type="EMBL" id="EGF77741.1"/>
    </source>
</evidence>
<organism evidence="2 3">
    <name type="scientific">Batrachochytrium dendrobatidis (strain JAM81 / FGSC 10211)</name>
    <name type="common">Frog chytrid fungus</name>
    <dbReference type="NCBI Taxonomy" id="684364"/>
    <lineage>
        <taxon>Eukaryota</taxon>
        <taxon>Fungi</taxon>
        <taxon>Fungi incertae sedis</taxon>
        <taxon>Chytridiomycota</taxon>
        <taxon>Chytridiomycota incertae sedis</taxon>
        <taxon>Chytridiomycetes</taxon>
        <taxon>Rhizophydiales</taxon>
        <taxon>Rhizophydiales incertae sedis</taxon>
        <taxon>Batrachochytrium</taxon>
    </lineage>
</organism>
<dbReference type="Proteomes" id="UP000007241">
    <property type="component" value="Unassembled WGS sequence"/>
</dbReference>
<dbReference type="GeneID" id="18239980"/>
<keyword evidence="3" id="KW-1185">Reference proteome</keyword>